<name>A0A6C0D8V9_9ZZZZ</name>
<reference evidence="1" key="1">
    <citation type="journal article" date="2020" name="Nature">
        <title>Giant virus diversity and host interactions through global metagenomics.</title>
        <authorList>
            <person name="Schulz F."/>
            <person name="Roux S."/>
            <person name="Paez-Espino D."/>
            <person name="Jungbluth S."/>
            <person name="Walsh D.A."/>
            <person name="Denef V.J."/>
            <person name="McMahon K.D."/>
            <person name="Konstantinidis K.T."/>
            <person name="Eloe-Fadrosh E.A."/>
            <person name="Kyrpides N.C."/>
            <person name="Woyke T."/>
        </authorList>
    </citation>
    <scope>NUCLEOTIDE SEQUENCE</scope>
    <source>
        <strain evidence="1">GVMAG-M-3300023174-131</strain>
    </source>
</reference>
<organism evidence="1">
    <name type="scientific">viral metagenome</name>
    <dbReference type="NCBI Taxonomy" id="1070528"/>
    <lineage>
        <taxon>unclassified sequences</taxon>
        <taxon>metagenomes</taxon>
        <taxon>organismal metagenomes</taxon>
    </lineage>
</organism>
<sequence length="955" mass="113067">MTTYSSLSIDNISEIISTINNIIISDINKIYEYDINNITKLSSSTLQIVLSNLCNKIRSSPYSYKLSCYEVLIKFITNIIIKYHEGKKVIDLSYNNFEILKLISTSSHGITHLKNIKNIINETIITQDDIFDITRYVAAKGLLPSYLFWTKFTKPYTLTYFNYSLILSDAIKNSDDRIFKILLKLSPIDSPSKFYKNNEYIEPILTSVLISVLPKKFLLRRIKLLSEKTNLKSLYPEMITHTNNISILNTLSKYYYNEVLKFNNLDTILSYPNISDYELNIYYNILKTESEKIIFYILCNINGYSINKKINCNTPIFTNILNTYYLSFLGDICKQPDELYNMNPVLTEIFKYYVQNKYTNIVLDADIISTKLLKYTKFYVCSHFYIISIKINKILHLLRCLMKRKFKLKNNNFKLKFTPILNEINNYIPSDKCNILKYGSNNYQLNKQKFNTLPPRHILPMEDILNKSYLIKEKADGILSMNVSINTFPRCNELLKYEIKSEFIEELNMYLVFDINIPNLTIFERQLYLRNLHYMTANKTSLSTVSNLNELIAQIDNEKIIIDEFIKCNNDVKWYPKAAWKVVIDKTFYVELLKIIGNDSTDYLNQLFDNRVFNIDGLILTPLDGSRELKIKPKNLLTIDLLYSNNKWIDSDNIVWTNIKLTPNKKYKNKIYRCYPYQNKSTDNVTYIPIQVRYDKKKPNSNFIVDQLTNIYKFNWLYKEFSDQECERPNQTEVYYQFKCMVVQPRIKKIINNQRCNLNNMIKLMNPSSNKNWLDLGCGTCSIFSNIKKIYFPKKYTGIDSDINLLSSKYNLVDENPHILNLYPIKLNEVWDNYNIWNTFDWTIKYDYIVANFSLMHFYNELFMEQLNKVVKPGTRFLFNIVKQNSTWKFNDLYLKSNENTTLKLWHHSNEISEALISNEQIIKYINKYAWKIVNENEFNGELANCYKWYIIEKL</sequence>
<dbReference type="CDD" id="cd02440">
    <property type="entry name" value="AdoMet_MTases"/>
    <property type="match status" value="1"/>
</dbReference>
<evidence type="ECO:0008006" key="2">
    <source>
        <dbReference type="Google" id="ProtNLM"/>
    </source>
</evidence>
<dbReference type="InterPro" id="IPR029063">
    <property type="entry name" value="SAM-dependent_MTases_sf"/>
</dbReference>
<evidence type="ECO:0000313" key="1">
    <source>
        <dbReference type="EMBL" id="QHT13238.1"/>
    </source>
</evidence>
<accession>A0A6C0D8V9</accession>
<dbReference type="AlphaFoldDB" id="A0A6C0D8V9"/>
<protein>
    <recommendedName>
        <fullName evidence="2">Methyltransferase domain-containing protein</fullName>
    </recommendedName>
</protein>
<dbReference type="EMBL" id="MN739564">
    <property type="protein sequence ID" value="QHT13238.1"/>
    <property type="molecule type" value="Genomic_DNA"/>
</dbReference>
<dbReference type="Gene3D" id="3.40.50.150">
    <property type="entry name" value="Vaccinia Virus protein VP39"/>
    <property type="match status" value="1"/>
</dbReference>
<proteinExistence type="predicted"/>
<dbReference type="SUPFAM" id="SSF53335">
    <property type="entry name" value="S-adenosyl-L-methionine-dependent methyltransferases"/>
    <property type="match status" value="1"/>
</dbReference>
<dbReference type="Pfam" id="PF13489">
    <property type="entry name" value="Methyltransf_23"/>
    <property type="match status" value="1"/>
</dbReference>